<protein>
    <recommendedName>
        <fullName evidence="2">E3 UFM1-protein ligase-like C-terminal domain-containing protein</fullName>
    </recommendedName>
</protein>
<proteinExistence type="predicted"/>
<evidence type="ECO:0000313" key="4">
    <source>
        <dbReference type="Proteomes" id="UP000700596"/>
    </source>
</evidence>
<organism evidence="3 4">
    <name type="scientific">Dendryphion nanum</name>
    <dbReference type="NCBI Taxonomy" id="256645"/>
    <lineage>
        <taxon>Eukaryota</taxon>
        <taxon>Fungi</taxon>
        <taxon>Dikarya</taxon>
        <taxon>Ascomycota</taxon>
        <taxon>Pezizomycotina</taxon>
        <taxon>Dothideomycetes</taxon>
        <taxon>Pleosporomycetidae</taxon>
        <taxon>Pleosporales</taxon>
        <taxon>Torulaceae</taxon>
        <taxon>Dendryphion</taxon>
    </lineage>
</organism>
<feature type="domain" description="E3 UFM1-protein ligase-like C-terminal" evidence="2">
    <location>
        <begin position="555"/>
        <end position="617"/>
    </location>
</feature>
<evidence type="ECO:0000256" key="1">
    <source>
        <dbReference type="SAM" id="MobiDB-lite"/>
    </source>
</evidence>
<accession>A0A9P9I737</accession>
<evidence type="ECO:0000259" key="2">
    <source>
        <dbReference type="Pfam" id="PF25041"/>
    </source>
</evidence>
<name>A0A9P9I737_9PLEO</name>
<dbReference type="InterPro" id="IPR056761">
    <property type="entry name" value="Ufl1-like_C"/>
</dbReference>
<dbReference type="Proteomes" id="UP000700596">
    <property type="component" value="Unassembled WGS sequence"/>
</dbReference>
<dbReference type="Pfam" id="PF25041">
    <property type="entry name" value="UFL1_C"/>
    <property type="match status" value="1"/>
</dbReference>
<sequence length="640" mass="71111">MFSKENIREASRFIPPGKGLQDAHSRPLLFLSASGQGFVTAKHARDEFERRVATESNRISVTNLGRDLDVDSEVVLQLAEAFPTLSVFSIDNIHVIPQKVKNALEKDLQQLLETQVVSKAKFSIENDVSVHSVETLASNIQSAGNAGSNATHNDYIMSDTYRQALEDSVASRLHISVHESKPADFSVSTLPGRPPMWLVSEIIQHALQANQLESQFHMQKQEGSIHCIPRESIVRKRDEYIEQLRAGHLPCLELKSLVEQFSQIFTSVEDAEGYVSTLPGVLLFRPTAVSEVWLANFGDECVGALDILGYADLNSKVETTFPKHCQGEVRNRLEAHIVAAYKERSGSEPHVIGSLLLTAVRYASEQDVLMASAKAHAAHQWQQLKETPEKDLKFQMPEIVAFIPGNQPVLQAVSAEKGIEKVVEDRYWGEIAALESQCELEFVTFWNDKVVSRTSNYEQGLSAVQDVKLKQQLSELLANFIAKDLLADAVSKARSQALMSSRRTKKNVQKLESTLKTGKDTVALLASLDKFNKKQGIQEIDDAFLASAKSTLVGDLTRKMKKQTDGPVLFLTLVVVLFARHNPGLIYATGKFAPKLLKQLKSCLDAEQYQQLERWKDSAKAGSLSAEDKDDMRRLAGETS</sequence>
<feature type="compositionally biased region" description="Basic and acidic residues" evidence="1">
    <location>
        <begin position="626"/>
        <end position="640"/>
    </location>
</feature>
<keyword evidence="4" id="KW-1185">Reference proteome</keyword>
<reference evidence="3" key="1">
    <citation type="journal article" date="2021" name="Nat. Commun.">
        <title>Genetic determinants of endophytism in the Arabidopsis root mycobiome.</title>
        <authorList>
            <person name="Mesny F."/>
            <person name="Miyauchi S."/>
            <person name="Thiergart T."/>
            <person name="Pickel B."/>
            <person name="Atanasova L."/>
            <person name="Karlsson M."/>
            <person name="Huettel B."/>
            <person name="Barry K.W."/>
            <person name="Haridas S."/>
            <person name="Chen C."/>
            <person name="Bauer D."/>
            <person name="Andreopoulos W."/>
            <person name="Pangilinan J."/>
            <person name="LaButti K."/>
            <person name="Riley R."/>
            <person name="Lipzen A."/>
            <person name="Clum A."/>
            <person name="Drula E."/>
            <person name="Henrissat B."/>
            <person name="Kohler A."/>
            <person name="Grigoriev I.V."/>
            <person name="Martin F.M."/>
            <person name="Hacquard S."/>
        </authorList>
    </citation>
    <scope>NUCLEOTIDE SEQUENCE</scope>
    <source>
        <strain evidence="3">MPI-CAGE-CH-0243</strain>
    </source>
</reference>
<dbReference type="OrthoDB" id="3935714at2759"/>
<evidence type="ECO:0000313" key="3">
    <source>
        <dbReference type="EMBL" id="KAH7109070.1"/>
    </source>
</evidence>
<dbReference type="AlphaFoldDB" id="A0A9P9I737"/>
<comment type="caution">
    <text evidence="3">The sequence shown here is derived from an EMBL/GenBank/DDBJ whole genome shotgun (WGS) entry which is preliminary data.</text>
</comment>
<feature type="region of interest" description="Disordered" evidence="1">
    <location>
        <begin position="617"/>
        <end position="640"/>
    </location>
</feature>
<dbReference type="EMBL" id="JAGMWT010000034">
    <property type="protein sequence ID" value="KAH7109070.1"/>
    <property type="molecule type" value="Genomic_DNA"/>
</dbReference>
<gene>
    <name evidence="3" type="ORF">B0J11DRAFT_586676</name>
</gene>